<dbReference type="Gene3D" id="1.10.1200.10">
    <property type="entry name" value="ACP-like"/>
    <property type="match status" value="1"/>
</dbReference>
<proteinExistence type="predicted"/>
<dbReference type="Gene3D" id="3.30.300.30">
    <property type="match status" value="1"/>
</dbReference>
<comment type="cofactor">
    <cofactor evidence="1">
        <name>pantetheine 4'-phosphate</name>
        <dbReference type="ChEBI" id="CHEBI:47942"/>
    </cofactor>
</comment>
<dbReference type="PROSITE" id="PS50075">
    <property type="entry name" value="CARRIER"/>
    <property type="match status" value="1"/>
</dbReference>
<evidence type="ECO:0000256" key="3">
    <source>
        <dbReference type="ARBA" id="ARBA00022553"/>
    </source>
</evidence>
<evidence type="ECO:0000313" key="6">
    <source>
        <dbReference type="Proteomes" id="UP000324162"/>
    </source>
</evidence>
<protein>
    <submittedName>
        <fullName evidence="5">Amino acid adenylation domain-containing protein</fullName>
    </submittedName>
</protein>
<comment type="caution">
    <text evidence="5">The sequence shown here is derived from an EMBL/GenBank/DDBJ whole genome shotgun (WGS) entry which is preliminary data.</text>
</comment>
<dbReference type="InterPro" id="IPR020845">
    <property type="entry name" value="AMP-binding_CS"/>
</dbReference>
<reference evidence="5 6" key="1">
    <citation type="submission" date="2019-01" db="EMBL/GenBank/DDBJ databases">
        <title>Genome sequences of marine Pseudoalteromonas species.</title>
        <authorList>
            <person name="Boraston A.B."/>
            <person name="Hehemann J.-H."/>
            <person name="Vickers C.J."/>
            <person name="Salama-Alber O."/>
            <person name="Abe K."/>
            <person name="Hettle A.J."/>
        </authorList>
    </citation>
    <scope>NUCLEOTIDE SEQUENCE [LARGE SCALE GENOMIC DNA]</scope>
    <source>
        <strain evidence="5 6">PS42</strain>
    </source>
</reference>
<dbReference type="GO" id="GO:0009366">
    <property type="term" value="C:enterobactin synthetase complex"/>
    <property type="evidence" value="ECO:0007669"/>
    <property type="project" value="TreeGrafter"/>
</dbReference>
<dbReference type="SUPFAM" id="SSF56801">
    <property type="entry name" value="Acetyl-CoA synthetase-like"/>
    <property type="match status" value="1"/>
</dbReference>
<dbReference type="GO" id="GO:0043041">
    <property type="term" value="P:amino acid activation for nonribosomal peptide biosynthetic process"/>
    <property type="evidence" value="ECO:0007669"/>
    <property type="project" value="TreeGrafter"/>
</dbReference>
<dbReference type="InterPro" id="IPR045851">
    <property type="entry name" value="AMP-bd_C_sf"/>
</dbReference>
<evidence type="ECO:0000256" key="2">
    <source>
        <dbReference type="ARBA" id="ARBA00022450"/>
    </source>
</evidence>
<dbReference type="Gene3D" id="3.40.50.980">
    <property type="match status" value="2"/>
</dbReference>
<dbReference type="CDD" id="cd19531">
    <property type="entry name" value="LCL_NRPS-like"/>
    <property type="match status" value="1"/>
</dbReference>
<dbReference type="RefSeq" id="WP_149615008.1">
    <property type="nucleotide sequence ID" value="NZ_SEUK01000054.1"/>
</dbReference>
<dbReference type="Pfam" id="PF00550">
    <property type="entry name" value="PP-binding"/>
    <property type="match status" value="1"/>
</dbReference>
<gene>
    <name evidence="5" type="ORF">EU508_17255</name>
</gene>
<dbReference type="InterPro" id="IPR006162">
    <property type="entry name" value="Ppantetheine_attach_site"/>
</dbReference>
<dbReference type="InterPro" id="IPR036736">
    <property type="entry name" value="ACP-like_sf"/>
</dbReference>
<evidence type="ECO:0000256" key="1">
    <source>
        <dbReference type="ARBA" id="ARBA00001957"/>
    </source>
</evidence>
<dbReference type="GO" id="GO:0009239">
    <property type="term" value="P:enterobactin biosynthetic process"/>
    <property type="evidence" value="ECO:0007669"/>
    <property type="project" value="TreeGrafter"/>
</dbReference>
<feature type="domain" description="Carrier" evidence="4">
    <location>
        <begin position="1056"/>
        <end position="1130"/>
    </location>
</feature>
<dbReference type="Gene3D" id="2.30.38.10">
    <property type="entry name" value="Luciferase, Domain 3"/>
    <property type="match status" value="1"/>
</dbReference>
<dbReference type="EMBL" id="SEUK01000054">
    <property type="protein sequence ID" value="KAA1157474.1"/>
    <property type="molecule type" value="Genomic_DNA"/>
</dbReference>
<dbReference type="CDD" id="cd05930">
    <property type="entry name" value="A_NRPS"/>
    <property type="match status" value="1"/>
</dbReference>
<keyword evidence="2" id="KW-0596">Phosphopantetheine</keyword>
<dbReference type="InterPro" id="IPR010071">
    <property type="entry name" value="AA_adenyl_dom"/>
</dbReference>
<dbReference type="PANTHER" id="PTHR45527:SF1">
    <property type="entry name" value="FATTY ACID SYNTHASE"/>
    <property type="match status" value="1"/>
</dbReference>
<dbReference type="Pfam" id="PF00501">
    <property type="entry name" value="AMP-binding"/>
    <property type="match status" value="1"/>
</dbReference>
<sequence>MDNALRLKLARKLAATRKIIMPNNNVDSLSTLNQSFTVSKAKNETSYVLSNAQERMWLLNQLDPLSSAYNVCVLWQFKGCLDARVLQQSCFELVNRHSIFRTSYYADPIVGARQKVLDEFPLQWCEYDLQDLDHQTREVRLKEIAQHASTEPFDLATKSTLRLALVKMTDSHHTLVMVGQHIVWDGASFGIFSNELSTYYRLIKSGESKQRAPLPIQYLDFAQWHREKWQQDSEQSKEQVAFWQKQLTPLPEPIDFPTDFPRGVKQNENGGWHSDNLDQATTQTLLTLAREEQVTTFEAIIAVIALLMTRLSRASEVTIGTVASHRNLPELSDLIGNFGNVIPLRIKVDNKLCFRELIRDCATQCRAAFSHADLPFELLLEKLQIKRGESQNPLLDTMVTFLSHGMSPPIIDGLDVHWEKYFNGTTQTDLSFDALLKDNCLQFQATWRASLYRPKTIPNHLKRLLQLLKHCVQEPDIALANITTVLPDENQLIKWGQRDAFVSPVTTLVAWFENTVSKYPNRTAVELVGSETIKSVLQQQNVLHDLSFLTLNARANRVARWLVSQGIGPEDRVAIIMPRQLEWFVVMLGTLKAGAAIVPIDPNYPEDYINRVLTLAAPNIVINNGDAHSFESAKAAELQTKTVSLLVIENEALSIKNSDLNLTNEERCRPLRPSHPACITFTSGSTGQPKGVVVKHASLVNLIASHKHDLYSEASALVEHNQLKVGHAWSLAFDASWQPTLWMFEGHKVYLFDANTMQDAVTLAKEIMLKKMDFIELTPSMLDEVLPWLQSGLTDTNGQFIEPHTPAILGFGGESVKQELWQRIKSLPGTLGFNLYGPTEATVDAMIAKTNVAEKPVIGGPVAGGQVYVLDNCLQLAPLGVPGELAIAGAGLARGYLDRSDLTASKFIANPFAEQGERLYLSGDRVKWTTQGNIEYIGRIDEQVKIRGFRVEPLEVESTIELLIKCPCAVIARAVTQSAMELICYIENEIEQLSDNQEANLNLIARFRYVCEQALPPHLVPKYFVINKKLPKLPNGKINRKALSIPDDLGVIAKRAPRNELEKKLCNLVCDVLGIETIGIDDGFFAVGGDSISVVKLVSRARREGIHLTPRQVFNAKCIANLVKELHEVDPLGDSQNSKTVSHDSNDKGQLTSTLLMQRYLNAATPLDRFAQLASVVVPESMTAGELKELVYALLNRHGLLRAQLVQSGTGELSLKVPVENTQTIYCEQTYQQCDDNKYRVYSENADLPTLENSGVLSAAELAKQLCSNLSPKNGVMVAVLLVKENENNNQRAWFAINHLVIDASSWHILAEDLAIVRNQQVSNEKLELPPVPTSWRSWSNHINKLSQQYIPAPNSTNLGTLASAHTLTWSLEPYNKTCPALTVARRLGLPLASLLPAISCLAAITSKLKPALDNRCPTLVLERHGREVQEPTQDLSRTIGWFAREVYVALNSDVLKTKSDEMSSQLIETVLRKWCGQIIQQDSPFVSSSGVAPVQQSVNGWLVGFNFLGDLNLSSNSDLWSVTPLLEQLTEACSDHWPLLNSLDLTAYYSQQKGIKTLHFNAIAPSSELHHSDLLRFKAELNKLFHQLYDCFIEEQQQLQAQGLVDSNNLTIKPATPLQVEMLRHCHGLADPWTTQMEITLSNQHTPEISESALKAGAADLLRRHDALRSGFFVKTFSTFTADILEPVWETLDLRGEPSEQYEALLVQHRTAWYQYRFEFDAPPLMRFLSIRISDSQWLILIHCHHLLLDGWSAPRILQEWLGGMSAEATLAYPNLHWGQYLDWLQKQDPTIACQYWNKALNGFKAPSLLCPTRQQRFPSQELSSVLCTAVNADIKALAAKINVSTAMLFQLAWAKTVGNALNQDDVVFGLFDSGRAASLAGIETLVGLVTQLVPIRIKTDPLSSPIALLQQLQTEQFEWQALAPVRLDNLEATHRFGEFFDTLLVIENALDADTQTAEPIKQVDSSQGLTLPVALAGLKDVKWQDSVGQAAALFIYPGATTKIRLSFDPHAVGKKRSAQLLTDFEFYLQEVVDSCNKFSHEAANSAQLNNSELNPLSTVSLELNDE</sequence>
<organism evidence="5 6">
    <name type="scientific">Pseudoalteromonas fuliginea</name>
    <dbReference type="NCBI Taxonomy" id="1872678"/>
    <lineage>
        <taxon>Bacteria</taxon>
        <taxon>Pseudomonadati</taxon>
        <taxon>Pseudomonadota</taxon>
        <taxon>Gammaproteobacteria</taxon>
        <taxon>Alteromonadales</taxon>
        <taxon>Pseudoalteromonadaceae</taxon>
        <taxon>Pseudoalteromonas</taxon>
    </lineage>
</organism>
<dbReference type="Gene3D" id="3.30.559.10">
    <property type="entry name" value="Chloramphenicol acetyltransferase-like domain"/>
    <property type="match status" value="3"/>
</dbReference>
<dbReference type="SUPFAM" id="SSF47336">
    <property type="entry name" value="ACP-like"/>
    <property type="match status" value="1"/>
</dbReference>
<dbReference type="GO" id="GO:0047527">
    <property type="term" value="F:2,3-dihydroxybenzoate-serine ligase activity"/>
    <property type="evidence" value="ECO:0007669"/>
    <property type="project" value="TreeGrafter"/>
</dbReference>
<dbReference type="InterPro" id="IPR009081">
    <property type="entry name" value="PP-bd_ACP"/>
</dbReference>
<dbReference type="PROSITE" id="PS00012">
    <property type="entry name" value="PHOSPHOPANTETHEINE"/>
    <property type="match status" value="1"/>
</dbReference>
<dbReference type="InterPro" id="IPR001242">
    <property type="entry name" value="Condensation_dom"/>
</dbReference>
<keyword evidence="3" id="KW-0597">Phosphoprotein</keyword>
<dbReference type="FunFam" id="1.10.1200.10:FF:000005">
    <property type="entry name" value="Nonribosomal peptide synthetase 1"/>
    <property type="match status" value="1"/>
</dbReference>
<dbReference type="InterPro" id="IPR023213">
    <property type="entry name" value="CAT-like_dom_sf"/>
</dbReference>
<accession>A0AB73BD60</accession>
<dbReference type="GO" id="GO:0031177">
    <property type="term" value="F:phosphopantetheine binding"/>
    <property type="evidence" value="ECO:0007669"/>
    <property type="project" value="TreeGrafter"/>
</dbReference>
<dbReference type="InterPro" id="IPR000873">
    <property type="entry name" value="AMP-dep_synth/lig_dom"/>
</dbReference>
<dbReference type="SUPFAM" id="SSF52777">
    <property type="entry name" value="CoA-dependent acyltransferases"/>
    <property type="match status" value="5"/>
</dbReference>
<dbReference type="Gene3D" id="3.30.559.30">
    <property type="entry name" value="Nonribosomal peptide synthetase, condensation domain"/>
    <property type="match status" value="2"/>
</dbReference>
<evidence type="ECO:0000259" key="4">
    <source>
        <dbReference type="PROSITE" id="PS50075"/>
    </source>
</evidence>
<dbReference type="Pfam" id="PF00668">
    <property type="entry name" value="Condensation"/>
    <property type="match status" value="3"/>
</dbReference>
<dbReference type="GO" id="GO:0005829">
    <property type="term" value="C:cytosol"/>
    <property type="evidence" value="ECO:0007669"/>
    <property type="project" value="TreeGrafter"/>
</dbReference>
<dbReference type="PANTHER" id="PTHR45527">
    <property type="entry name" value="NONRIBOSOMAL PEPTIDE SYNTHETASE"/>
    <property type="match status" value="1"/>
</dbReference>
<dbReference type="NCBIfam" id="TIGR01733">
    <property type="entry name" value="AA-adenyl-dom"/>
    <property type="match status" value="1"/>
</dbReference>
<dbReference type="PROSITE" id="PS00455">
    <property type="entry name" value="AMP_BINDING"/>
    <property type="match status" value="1"/>
</dbReference>
<name>A0AB73BD60_9GAMM</name>
<evidence type="ECO:0000313" key="5">
    <source>
        <dbReference type="EMBL" id="KAA1157474.1"/>
    </source>
</evidence>
<dbReference type="Proteomes" id="UP000324162">
    <property type="component" value="Unassembled WGS sequence"/>
</dbReference>